<dbReference type="Proteomes" id="UP001385951">
    <property type="component" value="Unassembled WGS sequence"/>
</dbReference>
<keyword evidence="4" id="KW-1185">Reference proteome</keyword>
<dbReference type="EMBL" id="JASBNA010000118">
    <property type="protein sequence ID" value="KAK7676403.1"/>
    <property type="molecule type" value="Genomic_DNA"/>
</dbReference>
<feature type="region of interest" description="Disordered" evidence="1">
    <location>
        <begin position="361"/>
        <end position="380"/>
    </location>
</feature>
<evidence type="ECO:0000313" key="4">
    <source>
        <dbReference type="Proteomes" id="UP001385951"/>
    </source>
</evidence>
<evidence type="ECO:0000259" key="2">
    <source>
        <dbReference type="Pfam" id="PF13649"/>
    </source>
</evidence>
<dbReference type="Pfam" id="PF13649">
    <property type="entry name" value="Methyltransf_25"/>
    <property type="match status" value="1"/>
</dbReference>
<evidence type="ECO:0000256" key="1">
    <source>
        <dbReference type="SAM" id="MobiDB-lite"/>
    </source>
</evidence>
<dbReference type="Gene3D" id="3.40.50.150">
    <property type="entry name" value="Vaccinia Virus protein VP39"/>
    <property type="match status" value="1"/>
</dbReference>
<dbReference type="CDD" id="cd02440">
    <property type="entry name" value="AdoMet_MTases"/>
    <property type="match status" value="1"/>
</dbReference>
<organism evidence="3 4">
    <name type="scientific">Cerrena zonata</name>
    <dbReference type="NCBI Taxonomy" id="2478898"/>
    <lineage>
        <taxon>Eukaryota</taxon>
        <taxon>Fungi</taxon>
        <taxon>Dikarya</taxon>
        <taxon>Basidiomycota</taxon>
        <taxon>Agaricomycotina</taxon>
        <taxon>Agaricomycetes</taxon>
        <taxon>Polyporales</taxon>
        <taxon>Cerrenaceae</taxon>
        <taxon>Cerrena</taxon>
    </lineage>
</organism>
<name>A0AAW0F7U0_9APHY</name>
<accession>A0AAW0F7U0</accession>
<sequence>MMLWGLEQPPYPFRESPMLQFDIPRKPFNRKKIARKQEPESPFRYQHGSKLHNFSVEDVPYPLSYDRETLDLSVIDHALIQKVKNGELTMRKLKGNVPSRCLDVGTALGDWVLGCAVKWTECTFVGFDLADIQIPLKYADPSIAGRVQWVHGNFLKYPWPFADDEFDYIHVEGVGFGIPETKWQGFLDEIHRVLKPGGTVEILQEDAVFPVLPKWFTRPLHTDKSSPMPPPTNGSSSPTTPTFPLPDDHPHDYTLLEHLYYSVFESRFINPKPTSILPVYFFATFKHVVSPPLLYFPVPPMAPLTPLAGEPPICISSCTITSDPSDPTRFFLPVPCSPPVEDTHSMDSSTLASYFSITSDKFSPSSETPSSSRTSLSSVTPTILQRIPSGISIHSDVPSTSKTPMPPSTYLFSHMAGSNVLGGEATVTELFPAREFTMLEDKSLYMQLYRAAGTVYGVKEAMWDELKKILVRGDPFLQLYGWEDDDYRYEHLSRMRFDTMFQRYKEDMHVRISLWHSVAKAGWVLPRKDRLTPRELAEEQELRRLVLEWRKLAKAQDFDIPSRVVRLLIGVK</sequence>
<reference evidence="3 4" key="1">
    <citation type="submission" date="2022-09" db="EMBL/GenBank/DDBJ databases">
        <authorList>
            <person name="Palmer J.M."/>
        </authorList>
    </citation>
    <scope>NUCLEOTIDE SEQUENCE [LARGE SCALE GENOMIC DNA]</scope>
    <source>
        <strain evidence="3 4">DSM 7382</strain>
    </source>
</reference>
<dbReference type="AlphaFoldDB" id="A0AAW0F7U0"/>
<gene>
    <name evidence="3" type="ORF">QCA50_020621</name>
</gene>
<comment type="caution">
    <text evidence="3">The sequence shown here is derived from an EMBL/GenBank/DDBJ whole genome shotgun (WGS) entry which is preliminary data.</text>
</comment>
<feature type="compositionally biased region" description="Low complexity" evidence="1">
    <location>
        <begin position="363"/>
        <end position="380"/>
    </location>
</feature>
<dbReference type="SUPFAM" id="SSF53335">
    <property type="entry name" value="S-adenosyl-L-methionine-dependent methyltransferases"/>
    <property type="match status" value="1"/>
</dbReference>
<dbReference type="PANTHER" id="PTHR43591">
    <property type="entry name" value="METHYLTRANSFERASE"/>
    <property type="match status" value="1"/>
</dbReference>
<proteinExistence type="predicted"/>
<dbReference type="PANTHER" id="PTHR43591:SF105">
    <property type="entry name" value="METHYLTRANSFERASE DOMAIN-CONTAINING PROTEIN-RELATED"/>
    <property type="match status" value="1"/>
</dbReference>
<protein>
    <recommendedName>
        <fullName evidence="2">Methyltransferase domain-containing protein</fullName>
    </recommendedName>
</protein>
<feature type="compositionally biased region" description="Low complexity" evidence="1">
    <location>
        <begin position="233"/>
        <end position="242"/>
    </location>
</feature>
<feature type="region of interest" description="Disordered" evidence="1">
    <location>
        <begin position="222"/>
        <end position="246"/>
    </location>
</feature>
<dbReference type="GO" id="GO:0008168">
    <property type="term" value="F:methyltransferase activity"/>
    <property type="evidence" value="ECO:0007669"/>
    <property type="project" value="TreeGrafter"/>
</dbReference>
<dbReference type="InterPro" id="IPR041698">
    <property type="entry name" value="Methyltransf_25"/>
</dbReference>
<feature type="domain" description="Methyltransferase" evidence="2">
    <location>
        <begin position="102"/>
        <end position="198"/>
    </location>
</feature>
<dbReference type="InterPro" id="IPR029063">
    <property type="entry name" value="SAM-dependent_MTases_sf"/>
</dbReference>
<evidence type="ECO:0000313" key="3">
    <source>
        <dbReference type="EMBL" id="KAK7676403.1"/>
    </source>
</evidence>